<sequence length="409" mass="46408">MLYLLLLLNPVLAAVPVPTDDTATTLGEWISLLVSRGVYFLLATLIALCFIVTTVRKKLDERATLRGSGPETSRMSTFWAGANPYFSLTGTRFNQRCFVPDNAEYETLNDRLKEADVMISSLKSELDLANKGKISLENTLDLYERQKMGSEDEVLRMKIDSALEIEALKKEAGLTERQLQIALEERNDLAKEVECLKREGRITQSALRDQMNLTERLEKARNEIEVMQLKMRDVKAERDLAVKLASDMIDCSKGMGFTENEQKRAIEKLIEDEVKRIRMIEEEEARAEELKMEMDDMDLKNQPYSDDGTPPIFNSCPYDKHARGYVITETDTSETDQTHEDSRLRGDNSNINPGEFYSTENIVDSRISSQVSLASDEYIDDDLDDKNRLVTGTAAFRAFLSSLSQTNNC</sequence>
<feature type="transmembrane region" description="Helical" evidence="3">
    <location>
        <begin position="37"/>
        <end position="55"/>
    </location>
</feature>
<keyword evidence="3" id="KW-0812">Transmembrane</keyword>
<evidence type="ECO:0000256" key="1">
    <source>
        <dbReference type="SAM" id="Coils"/>
    </source>
</evidence>
<dbReference type="KEGG" id="clec:106662533"/>
<protein>
    <submittedName>
        <fullName evidence="4">Uncharacterized protein</fullName>
    </submittedName>
</protein>
<dbReference type="Proteomes" id="UP000494040">
    <property type="component" value="Unassembled WGS sequence"/>
</dbReference>
<keyword evidence="1" id="KW-0175">Coiled coil</keyword>
<dbReference type="AlphaFoldDB" id="A0A8I6RAM6"/>
<keyword evidence="5" id="KW-1185">Reference proteome</keyword>
<dbReference type="RefSeq" id="XP_014242189.1">
    <property type="nucleotide sequence ID" value="XM_014386703.2"/>
</dbReference>
<feature type="compositionally biased region" description="Basic and acidic residues" evidence="2">
    <location>
        <begin position="336"/>
        <end position="346"/>
    </location>
</feature>
<accession>A0A8I6RAM6</accession>
<evidence type="ECO:0000256" key="3">
    <source>
        <dbReference type="SAM" id="Phobius"/>
    </source>
</evidence>
<name>A0A8I6RAM6_CIMLE</name>
<evidence type="ECO:0000256" key="2">
    <source>
        <dbReference type="SAM" id="MobiDB-lite"/>
    </source>
</evidence>
<keyword evidence="3" id="KW-1133">Transmembrane helix</keyword>
<feature type="compositionally biased region" description="Polar residues" evidence="2">
    <location>
        <begin position="347"/>
        <end position="357"/>
    </location>
</feature>
<feature type="region of interest" description="Disordered" evidence="2">
    <location>
        <begin position="331"/>
        <end position="357"/>
    </location>
</feature>
<proteinExistence type="predicted"/>
<evidence type="ECO:0000313" key="4">
    <source>
        <dbReference type="EnsemblMetazoa" id="XP_014242189.1"/>
    </source>
</evidence>
<organism evidence="4 5">
    <name type="scientific">Cimex lectularius</name>
    <name type="common">Bed bug</name>
    <name type="synonym">Acanthia lectularia</name>
    <dbReference type="NCBI Taxonomy" id="79782"/>
    <lineage>
        <taxon>Eukaryota</taxon>
        <taxon>Metazoa</taxon>
        <taxon>Ecdysozoa</taxon>
        <taxon>Arthropoda</taxon>
        <taxon>Hexapoda</taxon>
        <taxon>Insecta</taxon>
        <taxon>Pterygota</taxon>
        <taxon>Neoptera</taxon>
        <taxon>Paraneoptera</taxon>
        <taxon>Hemiptera</taxon>
        <taxon>Heteroptera</taxon>
        <taxon>Panheteroptera</taxon>
        <taxon>Cimicomorpha</taxon>
        <taxon>Cimicidae</taxon>
        <taxon>Cimex</taxon>
    </lineage>
</organism>
<reference evidence="4" key="1">
    <citation type="submission" date="2022-01" db="UniProtKB">
        <authorList>
            <consortium name="EnsemblMetazoa"/>
        </authorList>
    </citation>
    <scope>IDENTIFICATION</scope>
</reference>
<feature type="coiled-coil region" evidence="1">
    <location>
        <begin position="105"/>
        <end position="237"/>
    </location>
</feature>
<dbReference type="EnsemblMetazoa" id="XM_014386703.2">
    <property type="protein sequence ID" value="XP_014242189.1"/>
    <property type="gene ID" value="LOC106662533"/>
</dbReference>
<keyword evidence="3" id="KW-0472">Membrane</keyword>
<feature type="coiled-coil region" evidence="1">
    <location>
        <begin position="263"/>
        <end position="300"/>
    </location>
</feature>
<dbReference type="OrthoDB" id="6621978at2759"/>
<dbReference type="GeneID" id="106662533"/>
<evidence type="ECO:0000313" key="5">
    <source>
        <dbReference type="Proteomes" id="UP000494040"/>
    </source>
</evidence>